<keyword evidence="4" id="KW-1185">Reference proteome</keyword>
<proteinExistence type="predicted"/>
<sequence length="237" mass="26546">MPITHHVRSITLVRHGRTAYNAASRIQGQIDIPLDEVGRWQVRQTAQALQRLYVQPEPDIASRTVVSSDLGRACQTAHAFADSLGLKVHTDQRVRERDFGEWEGMSAQELAQQFPEDYRSWAQMTGGELRHGAESKQHVGARGAAALLDWSAKAGENADLFVFSHGAWIAQTLQVMLGLDKVDAEFIGVISMRNAHWARLVPCEHADGELRWRLVDYNHGPALADTEQWQHPGLSQR</sequence>
<evidence type="ECO:0000313" key="4">
    <source>
        <dbReference type="Proteomes" id="UP000029055"/>
    </source>
</evidence>
<dbReference type="AlphaFoldDB" id="A0A087E5N2"/>
<dbReference type="PANTHER" id="PTHR48100:SF62">
    <property type="entry name" value="GLUCOSYL-3-PHOSPHOGLYCERATE PHOSPHATASE"/>
    <property type="match status" value="1"/>
</dbReference>
<dbReference type="CDD" id="cd07067">
    <property type="entry name" value="HP_PGM_like"/>
    <property type="match status" value="1"/>
</dbReference>
<evidence type="ECO:0000313" key="3">
    <source>
        <dbReference type="EMBL" id="KFJ03083.1"/>
    </source>
</evidence>
<dbReference type="GO" id="GO:0016791">
    <property type="term" value="F:phosphatase activity"/>
    <property type="evidence" value="ECO:0007669"/>
    <property type="project" value="TreeGrafter"/>
</dbReference>
<accession>A0A087E5N2</accession>
<reference evidence="3 4" key="1">
    <citation type="submission" date="2014-03" db="EMBL/GenBank/DDBJ databases">
        <title>Genomics of Bifidobacteria.</title>
        <authorList>
            <person name="Ventura M."/>
            <person name="Milani C."/>
            <person name="Lugli G.A."/>
        </authorList>
    </citation>
    <scope>NUCLEOTIDE SEQUENCE [LARGE SCALE GENOMIC DNA]</scope>
    <source>
        <strain evidence="3 4">LMG 11597</strain>
    </source>
</reference>
<dbReference type="Gene3D" id="3.40.50.1240">
    <property type="entry name" value="Phosphoglycerate mutase-like"/>
    <property type="match status" value="1"/>
</dbReference>
<dbReference type="InterPro" id="IPR013078">
    <property type="entry name" value="His_Pase_superF_clade-1"/>
</dbReference>
<organism evidence="3 4">
    <name type="scientific">Bifidobacterium subtile</name>
    <dbReference type="NCBI Taxonomy" id="77635"/>
    <lineage>
        <taxon>Bacteria</taxon>
        <taxon>Bacillati</taxon>
        <taxon>Actinomycetota</taxon>
        <taxon>Actinomycetes</taxon>
        <taxon>Bifidobacteriales</taxon>
        <taxon>Bifidobacteriaceae</taxon>
        <taxon>Bifidobacterium</taxon>
    </lineage>
</organism>
<dbReference type="SUPFAM" id="SSF53254">
    <property type="entry name" value="Phosphoglycerate mutase-like"/>
    <property type="match status" value="1"/>
</dbReference>
<feature type="active site" description="Proton donor/acceptor" evidence="1">
    <location>
        <position position="96"/>
    </location>
</feature>
<dbReference type="SMART" id="SM00855">
    <property type="entry name" value="PGAM"/>
    <property type="match status" value="1"/>
</dbReference>
<dbReference type="InterPro" id="IPR050275">
    <property type="entry name" value="PGM_Phosphatase"/>
</dbReference>
<dbReference type="PANTHER" id="PTHR48100">
    <property type="entry name" value="BROAD-SPECIFICITY PHOSPHATASE YOR283W-RELATED"/>
    <property type="match status" value="1"/>
</dbReference>
<dbReference type="GO" id="GO:0005737">
    <property type="term" value="C:cytoplasm"/>
    <property type="evidence" value="ECO:0007669"/>
    <property type="project" value="TreeGrafter"/>
</dbReference>
<feature type="active site" description="Tele-phosphohistidine intermediate" evidence="1">
    <location>
        <position position="15"/>
    </location>
</feature>
<dbReference type="OrthoDB" id="4697614at2"/>
<comment type="caution">
    <text evidence="3">The sequence shown here is derived from an EMBL/GenBank/DDBJ whole genome shotgun (WGS) entry which is preliminary data.</text>
</comment>
<gene>
    <name evidence="3" type="ORF">BISU_1012</name>
</gene>
<evidence type="ECO:0000256" key="1">
    <source>
        <dbReference type="PIRSR" id="PIRSR613078-1"/>
    </source>
</evidence>
<dbReference type="Pfam" id="PF00300">
    <property type="entry name" value="His_Phos_1"/>
    <property type="match status" value="1"/>
</dbReference>
<dbReference type="Proteomes" id="UP000029055">
    <property type="component" value="Unassembled WGS sequence"/>
</dbReference>
<dbReference type="eggNOG" id="COG0406">
    <property type="taxonomic scope" value="Bacteria"/>
</dbReference>
<dbReference type="RefSeq" id="WP_033502475.1">
    <property type="nucleotide sequence ID" value="NZ_CP062939.1"/>
</dbReference>
<evidence type="ECO:0000256" key="2">
    <source>
        <dbReference type="PIRSR" id="PIRSR613078-2"/>
    </source>
</evidence>
<dbReference type="EMBL" id="JGZR01000007">
    <property type="protein sequence ID" value="KFJ03083.1"/>
    <property type="molecule type" value="Genomic_DNA"/>
</dbReference>
<dbReference type="InterPro" id="IPR029033">
    <property type="entry name" value="His_PPase_superfam"/>
</dbReference>
<dbReference type="STRING" id="77635.BISU_1012"/>
<protein>
    <submittedName>
        <fullName evidence="3">Phosphoglycerate mutase</fullName>
    </submittedName>
</protein>
<feature type="binding site" evidence="2">
    <location>
        <position position="72"/>
    </location>
    <ligand>
        <name>substrate</name>
    </ligand>
</feature>
<feature type="binding site" evidence="2">
    <location>
        <begin position="14"/>
        <end position="21"/>
    </location>
    <ligand>
        <name>substrate</name>
    </ligand>
</feature>
<name>A0A087E5N2_9BIFI</name>